<dbReference type="EMBL" id="CM051403">
    <property type="protein sequence ID" value="KAJ4707949.1"/>
    <property type="molecule type" value="Genomic_DNA"/>
</dbReference>
<sequence>MSVKKQRLKAIIVGGSIGGVSCAKALILAGWDVLVIEKSLAPPTLSPTGAGLALDPLARKIVASWIHQPEPFQKLTLPLTIFQNQVTDGAKKVNSVLTRDENFNCVIAYWADLHGLLYNELPPEIFLWGHQFLSFCISEDKSTVKVKAKVLQTEEIVEIEGDLLVAADGGRSSIRHSFLHDTKLRYAGYCAWRGVLDFSENLNSETIQGIRKAYPDLGKCVYTDLGPGTHSLLDELPYKRVNWIWFVNQLEPELKGDSATMKVGSDMIRMMHQEAEKVWIPELAKVIKETEEPFLNVIHDCDPLPQISWNNVVLIGDAAHPTTPHCARSTNMAIIDAAVLGKCLEKWGPENLNSALEEYQAIRLPVTSMQVLHSRKVGRIKQGLNLPDREPFDQKRASPEECEFFLSKNMPFVIDVPRILDSMFQI</sequence>
<dbReference type="Proteomes" id="UP001164539">
    <property type="component" value="Chromosome 10"/>
</dbReference>
<evidence type="ECO:0000313" key="1">
    <source>
        <dbReference type="EMBL" id="KAJ4707949.1"/>
    </source>
</evidence>
<name>A0ACC1X9E1_MELAZ</name>
<gene>
    <name evidence="1" type="ORF">OWV82_017985</name>
</gene>
<evidence type="ECO:0000313" key="2">
    <source>
        <dbReference type="Proteomes" id="UP001164539"/>
    </source>
</evidence>
<organism evidence="1 2">
    <name type="scientific">Melia azedarach</name>
    <name type="common">Chinaberry tree</name>
    <dbReference type="NCBI Taxonomy" id="155640"/>
    <lineage>
        <taxon>Eukaryota</taxon>
        <taxon>Viridiplantae</taxon>
        <taxon>Streptophyta</taxon>
        <taxon>Embryophyta</taxon>
        <taxon>Tracheophyta</taxon>
        <taxon>Spermatophyta</taxon>
        <taxon>Magnoliopsida</taxon>
        <taxon>eudicotyledons</taxon>
        <taxon>Gunneridae</taxon>
        <taxon>Pentapetalae</taxon>
        <taxon>rosids</taxon>
        <taxon>malvids</taxon>
        <taxon>Sapindales</taxon>
        <taxon>Meliaceae</taxon>
        <taxon>Melia</taxon>
    </lineage>
</organism>
<reference evidence="1 2" key="1">
    <citation type="journal article" date="2023" name="Science">
        <title>Complex scaffold remodeling in plant triterpene biosynthesis.</title>
        <authorList>
            <person name="De La Pena R."/>
            <person name="Hodgson H."/>
            <person name="Liu J.C."/>
            <person name="Stephenson M.J."/>
            <person name="Martin A.C."/>
            <person name="Owen C."/>
            <person name="Harkess A."/>
            <person name="Leebens-Mack J."/>
            <person name="Jimenez L.E."/>
            <person name="Osbourn A."/>
            <person name="Sattely E.S."/>
        </authorList>
    </citation>
    <scope>NUCLEOTIDE SEQUENCE [LARGE SCALE GENOMIC DNA]</scope>
    <source>
        <strain evidence="2">cv. JPN11</strain>
        <tissue evidence="1">Leaf</tissue>
    </source>
</reference>
<protein>
    <submittedName>
        <fullName evidence="1">Zeaxanthin epoxidase, chloroplastic-like</fullName>
    </submittedName>
</protein>
<accession>A0ACC1X9E1</accession>
<proteinExistence type="predicted"/>
<comment type="caution">
    <text evidence="1">The sequence shown here is derived from an EMBL/GenBank/DDBJ whole genome shotgun (WGS) entry which is preliminary data.</text>
</comment>
<keyword evidence="2" id="KW-1185">Reference proteome</keyword>